<keyword evidence="2 3" id="KW-0808">Transferase</keyword>
<keyword evidence="1 3" id="KW-0963">Cytoplasm</keyword>
<dbReference type="OrthoDB" id="9811849at2"/>
<dbReference type="GO" id="GO:0005737">
    <property type="term" value="C:cytoplasm"/>
    <property type="evidence" value="ECO:0007669"/>
    <property type="project" value="UniProtKB-SubCell"/>
</dbReference>
<dbReference type="Gene3D" id="3.40.250.10">
    <property type="entry name" value="Rhodanese-like domain"/>
    <property type="match status" value="1"/>
</dbReference>
<reference evidence="5 6" key="1">
    <citation type="submission" date="2016-11" db="EMBL/GenBank/DDBJ databases">
        <authorList>
            <person name="Jaros S."/>
            <person name="Januszkiewicz K."/>
            <person name="Wedrychowicz H."/>
        </authorList>
    </citation>
    <scope>NUCLEOTIDE SEQUENCE [LARGE SCALE GENOMIC DNA]</scope>
    <source>
        <strain evidence="5">NVI 5450</strain>
    </source>
</reference>
<evidence type="ECO:0000313" key="5">
    <source>
        <dbReference type="EMBL" id="SGZ05765.1"/>
    </source>
</evidence>
<evidence type="ECO:0000256" key="2">
    <source>
        <dbReference type="ARBA" id="ARBA00022679"/>
    </source>
</evidence>
<dbReference type="RefSeq" id="WP_075497446.1">
    <property type="nucleotide sequence ID" value="NZ_CAWRBC010000074.1"/>
</dbReference>
<dbReference type="CDD" id="cd01444">
    <property type="entry name" value="GlpE_ST"/>
    <property type="match status" value="1"/>
</dbReference>
<dbReference type="GO" id="GO:0004792">
    <property type="term" value="F:thiosulfate-cyanide sulfurtransferase activity"/>
    <property type="evidence" value="ECO:0007669"/>
    <property type="project" value="UniProtKB-UniRule"/>
</dbReference>
<comment type="similarity">
    <text evidence="3">Belongs to the GlpE family.</text>
</comment>
<dbReference type="SMART" id="SM00450">
    <property type="entry name" value="RHOD"/>
    <property type="match status" value="1"/>
</dbReference>
<dbReference type="EMBL" id="FPLD01000077">
    <property type="protein sequence ID" value="SGZ05765.1"/>
    <property type="molecule type" value="Genomic_DNA"/>
</dbReference>
<accession>A0A1K9ZYU6</accession>
<dbReference type="EC" id="2.8.1.1" evidence="3"/>
<comment type="subcellular location">
    <subcellularLocation>
        <location evidence="3">Cytoplasm</location>
    </subcellularLocation>
</comment>
<comment type="catalytic activity">
    <reaction evidence="3">
        <text>thiosulfate + [thioredoxin]-dithiol = [thioredoxin]-disulfide + hydrogen sulfide + sulfite + 2 H(+)</text>
        <dbReference type="Rhea" id="RHEA:83859"/>
        <dbReference type="Rhea" id="RHEA-COMP:10698"/>
        <dbReference type="Rhea" id="RHEA-COMP:10700"/>
        <dbReference type="ChEBI" id="CHEBI:15378"/>
        <dbReference type="ChEBI" id="CHEBI:17359"/>
        <dbReference type="ChEBI" id="CHEBI:29919"/>
        <dbReference type="ChEBI" id="CHEBI:29950"/>
        <dbReference type="ChEBI" id="CHEBI:33542"/>
        <dbReference type="ChEBI" id="CHEBI:50058"/>
    </reaction>
</comment>
<evidence type="ECO:0000259" key="4">
    <source>
        <dbReference type="PROSITE" id="PS50206"/>
    </source>
</evidence>
<organism evidence="5 6">
    <name type="scientific">Moritella viscosa</name>
    <dbReference type="NCBI Taxonomy" id="80854"/>
    <lineage>
        <taxon>Bacteria</taxon>
        <taxon>Pseudomonadati</taxon>
        <taxon>Pseudomonadota</taxon>
        <taxon>Gammaproteobacteria</taxon>
        <taxon>Alteromonadales</taxon>
        <taxon>Moritellaceae</taxon>
        <taxon>Moritella</taxon>
    </lineage>
</organism>
<dbReference type="Pfam" id="PF00581">
    <property type="entry name" value="Rhodanese"/>
    <property type="match status" value="1"/>
</dbReference>
<dbReference type="NCBIfam" id="NF001195">
    <property type="entry name" value="PRK00162.1"/>
    <property type="match status" value="1"/>
</dbReference>
<dbReference type="InterPro" id="IPR036873">
    <property type="entry name" value="Rhodanese-like_dom_sf"/>
</dbReference>
<sequence>MDSFKHISINEVQQLISDSTGVKIVDIRDPQSFTDAHIEDSLHLTDSVLGNFMQQTDFDVPVVVVCYHGRSSQGAAQYLVEQGFENVYSMDGGFEAWRRECAFVTK</sequence>
<dbReference type="Proteomes" id="UP000183794">
    <property type="component" value="Unassembled WGS sequence"/>
</dbReference>
<protein>
    <recommendedName>
        <fullName evidence="3">Thiosulfate sulfurtransferase GlpE</fullName>
        <ecNumber evidence="3">2.8.1.1</ecNumber>
    </recommendedName>
</protein>
<comment type="function">
    <text evidence="3">Transferase that catalyzes the transfer of sulfur from thiosulfate to thiophilic acceptors such as cyanide or dithiols. May function in a CysM-independent thiosulfate assimilation pathway by catalyzing the conversion of thiosulfate to sulfite, which can then be used for L-cysteine biosynthesis.</text>
</comment>
<dbReference type="HAMAP" id="MF_01009">
    <property type="entry name" value="Thiosulf_sulfurtr"/>
    <property type="match status" value="1"/>
</dbReference>
<name>A0A1K9ZYU6_9GAMM</name>
<evidence type="ECO:0000256" key="1">
    <source>
        <dbReference type="ARBA" id="ARBA00022490"/>
    </source>
</evidence>
<proteinExistence type="inferred from homology"/>
<dbReference type="InterPro" id="IPR001763">
    <property type="entry name" value="Rhodanese-like_dom"/>
</dbReference>
<dbReference type="InterPro" id="IPR050229">
    <property type="entry name" value="GlpE_sulfurtransferase"/>
</dbReference>
<feature type="domain" description="Rhodanese" evidence="4">
    <location>
        <begin position="18"/>
        <end position="102"/>
    </location>
</feature>
<evidence type="ECO:0000313" key="6">
    <source>
        <dbReference type="Proteomes" id="UP000183794"/>
    </source>
</evidence>
<dbReference type="PROSITE" id="PS50206">
    <property type="entry name" value="RHODANESE_3"/>
    <property type="match status" value="1"/>
</dbReference>
<evidence type="ECO:0000256" key="3">
    <source>
        <dbReference type="HAMAP-Rule" id="MF_01009"/>
    </source>
</evidence>
<comment type="catalytic activity">
    <reaction evidence="3">
        <text>thiosulfate + hydrogen cyanide = thiocyanate + sulfite + 2 H(+)</text>
        <dbReference type="Rhea" id="RHEA:16881"/>
        <dbReference type="ChEBI" id="CHEBI:15378"/>
        <dbReference type="ChEBI" id="CHEBI:17359"/>
        <dbReference type="ChEBI" id="CHEBI:18022"/>
        <dbReference type="ChEBI" id="CHEBI:18407"/>
        <dbReference type="ChEBI" id="CHEBI:33542"/>
        <dbReference type="EC" id="2.8.1.1"/>
    </reaction>
</comment>
<gene>
    <name evidence="3" type="primary">glpE</name>
    <name evidence="5" type="ORF">NVI5450_2955</name>
</gene>
<dbReference type="AlphaFoldDB" id="A0A1K9ZYU6"/>
<dbReference type="InterPro" id="IPR023695">
    <property type="entry name" value="Thiosulf_sulfurTrfase"/>
</dbReference>
<dbReference type="PANTHER" id="PTHR43031:SF6">
    <property type="entry name" value="THIOSULFATE SULFURTRANSFERASE GLPE"/>
    <property type="match status" value="1"/>
</dbReference>
<dbReference type="SUPFAM" id="SSF52821">
    <property type="entry name" value="Rhodanese/Cell cycle control phosphatase"/>
    <property type="match status" value="1"/>
</dbReference>
<dbReference type="PANTHER" id="PTHR43031">
    <property type="entry name" value="FAD-DEPENDENT OXIDOREDUCTASE"/>
    <property type="match status" value="1"/>
</dbReference>
<feature type="active site" description="Cysteine persulfide intermediate" evidence="3">
    <location>
        <position position="66"/>
    </location>
</feature>
<dbReference type="GO" id="GO:0103041">
    <property type="term" value="F:thiosulfate-thioredoxin sulfurtransferase activity"/>
    <property type="evidence" value="ECO:0007669"/>
    <property type="project" value="RHEA"/>
</dbReference>